<dbReference type="Proteomes" id="UP000289238">
    <property type="component" value="Unassembled WGS sequence"/>
</dbReference>
<sequence>MSLQIKQSLALLFLASFLMTKMAGFHVLTHDDSNLSEDCAICQVFISDSQTLIVLDKAQEFSPTPEFTIHQKTDLVITTAILKSNYYSYHLFSRPPPSI</sequence>
<organism evidence="2 3">
    <name type="scientific">Leeuwenhoekiella aequorea</name>
    <dbReference type="NCBI Taxonomy" id="283736"/>
    <lineage>
        <taxon>Bacteria</taxon>
        <taxon>Pseudomonadati</taxon>
        <taxon>Bacteroidota</taxon>
        <taxon>Flavobacteriia</taxon>
        <taxon>Flavobacteriales</taxon>
        <taxon>Flavobacteriaceae</taxon>
        <taxon>Leeuwenhoekiella</taxon>
    </lineage>
</organism>
<reference evidence="2 3" key="1">
    <citation type="submission" date="2018-07" db="EMBL/GenBank/DDBJ databases">
        <title>Leeuwenhoekiella genomics.</title>
        <authorList>
            <person name="Tahon G."/>
            <person name="Willems A."/>
        </authorList>
    </citation>
    <scope>NUCLEOTIDE SEQUENCE [LARGE SCALE GENOMIC DNA]</scope>
    <source>
        <strain evidence="2 3">LMG 22550</strain>
    </source>
</reference>
<protein>
    <submittedName>
        <fullName evidence="2">Uncharacterized protein</fullName>
    </submittedName>
</protein>
<name>A0A4Q0P8M4_9FLAO</name>
<evidence type="ECO:0000313" key="3">
    <source>
        <dbReference type="Proteomes" id="UP000289238"/>
    </source>
</evidence>
<dbReference type="AlphaFoldDB" id="A0A4Q0P8M4"/>
<accession>A0A4Q0P8M4</accession>
<evidence type="ECO:0000256" key="1">
    <source>
        <dbReference type="SAM" id="SignalP"/>
    </source>
</evidence>
<dbReference type="RefSeq" id="WP_128757526.1">
    <property type="nucleotide sequence ID" value="NZ_QOVM01000003.1"/>
</dbReference>
<evidence type="ECO:0000313" key="2">
    <source>
        <dbReference type="EMBL" id="RXG22536.1"/>
    </source>
</evidence>
<feature type="chain" id="PRO_5020754184" evidence="1">
    <location>
        <begin position="24"/>
        <end position="99"/>
    </location>
</feature>
<proteinExistence type="predicted"/>
<dbReference type="OrthoDB" id="1452502at2"/>
<gene>
    <name evidence="2" type="ORF">DSM00_1635</name>
</gene>
<comment type="caution">
    <text evidence="2">The sequence shown here is derived from an EMBL/GenBank/DDBJ whole genome shotgun (WGS) entry which is preliminary data.</text>
</comment>
<keyword evidence="3" id="KW-1185">Reference proteome</keyword>
<feature type="signal peptide" evidence="1">
    <location>
        <begin position="1"/>
        <end position="23"/>
    </location>
</feature>
<dbReference type="EMBL" id="QOVM01000003">
    <property type="protein sequence ID" value="RXG22536.1"/>
    <property type="molecule type" value="Genomic_DNA"/>
</dbReference>
<keyword evidence="1" id="KW-0732">Signal</keyword>